<evidence type="ECO:0000313" key="3">
    <source>
        <dbReference type="Proteomes" id="UP000286947"/>
    </source>
</evidence>
<dbReference type="AlphaFoldDB" id="A0A433SBJ3"/>
<feature type="transmembrane region" description="Helical" evidence="1">
    <location>
        <begin position="28"/>
        <end position="49"/>
    </location>
</feature>
<dbReference type="RefSeq" id="WP_162615326.1">
    <property type="nucleotide sequence ID" value="NZ_CAWUGC010000019.1"/>
</dbReference>
<keyword evidence="3" id="KW-1185">Reference proteome</keyword>
<sequence length="51" mass="5845">MSIIEWIIDFFIDIFSLGRKNDDESNPLVRLLITGAVIVVVAVIVWMIIKK</sequence>
<evidence type="ECO:0000256" key="1">
    <source>
        <dbReference type="SAM" id="Phobius"/>
    </source>
</evidence>
<comment type="caution">
    <text evidence="2">The sequence shown here is derived from an EMBL/GenBank/DDBJ whole genome shotgun (WGS) entry which is preliminary data.</text>
</comment>
<keyword evidence="1" id="KW-1133">Transmembrane helix</keyword>
<evidence type="ECO:0000313" key="2">
    <source>
        <dbReference type="EMBL" id="RUS66100.1"/>
    </source>
</evidence>
<accession>A0A433SBJ3</accession>
<reference evidence="2 3" key="1">
    <citation type="submission" date="2018-01" db="EMBL/GenBank/DDBJ databases">
        <title>Saezia sanguinis gen. nov., sp. nov., in the order Burkholderiales isolated from human blood.</title>
        <authorList>
            <person name="Medina-Pascual M.J."/>
            <person name="Valdezate S."/>
            <person name="Monzon S."/>
            <person name="Cuesta I."/>
            <person name="Carrasco G."/>
            <person name="Villalon P."/>
            <person name="Saez-Nieto J.A."/>
        </authorList>
    </citation>
    <scope>NUCLEOTIDE SEQUENCE [LARGE SCALE GENOMIC DNA]</scope>
    <source>
        <strain evidence="2 3">CNM695-12</strain>
    </source>
</reference>
<protein>
    <submittedName>
        <fullName evidence="2">Uncharacterized protein</fullName>
    </submittedName>
</protein>
<organism evidence="2 3">
    <name type="scientific">Saezia sanguinis</name>
    <dbReference type="NCBI Taxonomy" id="1965230"/>
    <lineage>
        <taxon>Bacteria</taxon>
        <taxon>Pseudomonadati</taxon>
        <taxon>Pseudomonadota</taxon>
        <taxon>Betaproteobacteria</taxon>
        <taxon>Burkholderiales</taxon>
        <taxon>Saeziaceae</taxon>
        <taxon>Saezia</taxon>
    </lineage>
</organism>
<dbReference type="Proteomes" id="UP000286947">
    <property type="component" value="Unassembled WGS sequence"/>
</dbReference>
<keyword evidence="1" id="KW-0812">Transmembrane</keyword>
<keyword evidence="1" id="KW-0472">Membrane</keyword>
<name>A0A433SBJ3_9BURK</name>
<dbReference type="EMBL" id="PQSP01000006">
    <property type="protein sequence ID" value="RUS66100.1"/>
    <property type="molecule type" value="Genomic_DNA"/>
</dbReference>
<proteinExistence type="predicted"/>
<gene>
    <name evidence="2" type="ORF">CUZ56_02178</name>
</gene>